<proteinExistence type="predicted"/>
<feature type="non-terminal residue" evidence="2">
    <location>
        <position position="1"/>
    </location>
</feature>
<dbReference type="SUPFAM" id="SSF82866">
    <property type="entry name" value="Multidrug efflux transporter AcrB transmembrane domain"/>
    <property type="match status" value="1"/>
</dbReference>
<keyword evidence="1" id="KW-0472">Membrane</keyword>
<dbReference type="AlphaFoldDB" id="A0A659SG36"/>
<dbReference type="Gene3D" id="1.20.1640.10">
    <property type="entry name" value="Multidrug efflux transporter AcrB transmembrane domain"/>
    <property type="match status" value="1"/>
</dbReference>
<keyword evidence="1" id="KW-0812">Transmembrane</keyword>
<protein>
    <submittedName>
        <fullName evidence="2">Acriflavine resistance protein B</fullName>
    </submittedName>
</protein>
<feature type="transmembrane region" description="Helical" evidence="1">
    <location>
        <begin position="6"/>
        <end position="27"/>
    </location>
</feature>
<organism evidence="2 3">
    <name type="scientific">Salmonella enterica subsp. enterica serovar Poona</name>
    <dbReference type="NCBI Taxonomy" id="436295"/>
    <lineage>
        <taxon>Bacteria</taxon>
        <taxon>Pseudomonadati</taxon>
        <taxon>Pseudomonadota</taxon>
        <taxon>Gammaproteobacteria</taxon>
        <taxon>Enterobacterales</taxon>
        <taxon>Enterobacteriaceae</taxon>
        <taxon>Salmonella</taxon>
    </lineage>
</organism>
<name>A0A659SG36_SALET</name>
<accession>A0A659SG36</accession>
<dbReference type="Proteomes" id="UP000297989">
    <property type="component" value="Unassembled WGS sequence"/>
</dbReference>
<evidence type="ECO:0000256" key="1">
    <source>
        <dbReference type="SAM" id="Phobius"/>
    </source>
</evidence>
<evidence type="ECO:0000313" key="3">
    <source>
        <dbReference type="Proteomes" id="UP000297989"/>
    </source>
</evidence>
<comment type="caution">
    <text evidence="2">The sequence shown here is derived from an EMBL/GenBank/DDBJ whole genome shotgun (WGS) entry which is preliminary data.</text>
</comment>
<sequence>AGSGVLVGMLTATLLAIFFVPVFFVVVKRRFNRHHD</sequence>
<keyword evidence="1" id="KW-1133">Transmembrane helix</keyword>
<evidence type="ECO:0000313" key="2">
    <source>
        <dbReference type="EMBL" id="TGD50065.1"/>
    </source>
</evidence>
<dbReference type="EMBL" id="PYKK01000298">
    <property type="protein sequence ID" value="TGD50065.1"/>
    <property type="molecule type" value="Genomic_DNA"/>
</dbReference>
<gene>
    <name evidence="2" type="ORF">C9F10_03540</name>
</gene>
<reference evidence="2 3" key="1">
    <citation type="submission" date="2018-03" db="EMBL/GenBank/DDBJ databases">
        <title>Non-Typhoidal Salmonella genome sequencing and assembly.</title>
        <authorList>
            <person name="Matchawe C."/>
        </authorList>
    </citation>
    <scope>NUCLEOTIDE SEQUENCE [LARGE SCALE GENOMIC DNA]</scope>
    <source>
        <strain evidence="2 3">8EV</strain>
    </source>
</reference>